<evidence type="ECO:0000256" key="1">
    <source>
        <dbReference type="SAM" id="MobiDB-lite"/>
    </source>
</evidence>
<reference evidence="3" key="1">
    <citation type="journal article" date="2021" name="Nat. Commun.">
        <title>Genomic analyses provide insights into spinach domestication and the genetic basis of agronomic traits.</title>
        <authorList>
            <person name="Cai X."/>
            <person name="Sun X."/>
            <person name="Xu C."/>
            <person name="Sun H."/>
            <person name="Wang X."/>
            <person name="Ge C."/>
            <person name="Zhang Z."/>
            <person name="Wang Q."/>
            <person name="Fei Z."/>
            <person name="Jiao C."/>
            <person name="Wang Q."/>
        </authorList>
    </citation>
    <scope>NUCLEOTIDE SEQUENCE [LARGE SCALE GENOMIC DNA]</scope>
    <source>
        <strain evidence="3">cv. Varoflay</strain>
    </source>
</reference>
<keyword evidence="2" id="KW-0472">Membrane</keyword>
<keyword evidence="2" id="KW-0812">Transmembrane</keyword>
<dbReference type="PANTHER" id="PTHR48223:SF1">
    <property type="entry name" value="ABC TRANSMEMBRANE TYPE-1 DOMAIN-CONTAINING PROTEIN"/>
    <property type="match status" value="1"/>
</dbReference>
<evidence type="ECO:0000313" key="4">
    <source>
        <dbReference type="RefSeq" id="XP_021864885.1"/>
    </source>
</evidence>
<feature type="region of interest" description="Disordered" evidence="1">
    <location>
        <begin position="62"/>
        <end position="93"/>
    </location>
</feature>
<gene>
    <name evidence="4" type="primary">LOC110803664</name>
</gene>
<sequence>MVLVTHHTQSSCAAVPLRNSSWSNGLRLKQNVVRFHMILRTDKYISVKQAFPLRPTPRYVHEAKGRSSHISSFKGNTQNDKAEDASNKPLSPKSSVKISFLQQERDENENIQESATAEDMPESQTVRGLFLKWLSLLKTGASAEAADDILGGPPQTDHLTEQKAINTKERGGILKVVLGYFLGLDAAITVPLLIFIPLYLAVNLKYGSQVSRELTPLWVMGPLFVALYVKLLRVIFSLYVFSFKQSVKVIKNLPNALSYIAQGKLKEEIHARFWQPVIDIKNLDYKAFTVRKWKAIQEWIVEKYLDYVESIWPHYCRTIRFLKRANFI</sequence>
<keyword evidence="3" id="KW-1185">Reference proteome</keyword>
<feature type="compositionally biased region" description="Polar residues" evidence="1">
    <location>
        <begin position="68"/>
        <end position="79"/>
    </location>
</feature>
<organism evidence="3 4">
    <name type="scientific">Spinacia oleracea</name>
    <name type="common">Spinach</name>
    <dbReference type="NCBI Taxonomy" id="3562"/>
    <lineage>
        <taxon>Eukaryota</taxon>
        <taxon>Viridiplantae</taxon>
        <taxon>Streptophyta</taxon>
        <taxon>Embryophyta</taxon>
        <taxon>Tracheophyta</taxon>
        <taxon>Spermatophyta</taxon>
        <taxon>Magnoliopsida</taxon>
        <taxon>eudicotyledons</taxon>
        <taxon>Gunneridae</taxon>
        <taxon>Pentapetalae</taxon>
        <taxon>Caryophyllales</taxon>
        <taxon>Chenopodiaceae</taxon>
        <taxon>Chenopodioideae</taxon>
        <taxon>Anserineae</taxon>
        <taxon>Spinacia</taxon>
    </lineage>
</organism>
<feature type="transmembrane region" description="Helical" evidence="2">
    <location>
        <begin position="177"/>
        <end position="200"/>
    </location>
</feature>
<proteinExistence type="predicted"/>
<evidence type="ECO:0008006" key="5">
    <source>
        <dbReference type="Google" id="ProtNLM"/>
    </source>
</evidence>
<dbReference type="Proteomes" id="UP000813463">
    <property type="component" value="Chromosome 2"/>
</dbReference>
<evidence type="ECO:0000256" key="2">
    <source>
        <dbReference type="SAM" id="Phobius"/>
    </source>
</evidence>
<protein>
    <recommendedName>
        <fullName evidence="5">ABC transmembrane type-1 domain-containing protein</fullName>
    </recommendedName>
</protein>
<dbReference type="KEGG" id="soe:110803664"/>
<name>A0A9R0KBX1_SPIOL</name>
<dbReference type="OrthoDB" id="748739at2759"/>
<keyword evidence="2" id="KW-1133">Transmembrane helix</keyword>
<dbReference type="AlphaFoldDB" id="A0A9R0KBX1"/>
<dbReference type="PANTHER" id="PTHR48223">
    <property type="entry name" value="DEFECTIVE 2759, PUTATIVE ISOFORM 1-RELATED"/>
    <property type="match status" value="1"/>
</dbReference>
<reference evidence="4" key="2">
    <citation type="submission" date="2025-08" db="UniProtKB">
        <authorList>
            <consortium name="RefSeq"/>
        </authorList>
    </citation>
    <scope>IDENTIFICATION</scope>
    <source>
        <tissue evidence="4">Leaf</tissue>
    </source>
</reference>
<evidence type="ECO:0000313" key="3">
    <source>
        <dbReference type="Proteomes" id="UP000813463"/>
    </source>
</evidence>
<dbReference type="GeneID" id="110803664"/>
<dbReference type="RefSeq" id="XP_021864885.1">
    <property type="nucleotide sequence ID" value="XM_022009193.2"/>
</dbReference>
<feature type="transmembrane region" description="Helical" evidence="2">
    <location>
        <begin position="220"/>
        <end position="241"/>
    </location>
</feature>
<accession>A0A9R0KBX1</accession>